<sequence>MKKIFVVLNLLLLMLAFGYSVIKEERNLKQETFYIKTAPVDPRSLIQGDYMILNYDITESARKEARGLRKGYIRVRINDLKVAEFVRVDNKYLPSSDNEISIQFHQNNSTMDIGVNSYLFQEGTGNRFQKAQYAEVIKLKNGELRLKHLLDRNFDRIK</sequence>
<proteinExistence type="predicted"/>
<dbReference type="EMBL" id="LS483487">
    <property type="protein sequence ID" value="SQJ00184.1"/>
    <property type="molecule type" value="Genomic_DNA"/>
</dbReference>
<evidence type="ECO:0000313" key="2">
    <source>
        <dbReference type="Proteomes" id="UP000249008"/>
    </source>
</evidence>
<reference evidence="1 2" key="1">
    <citation type="submission" date="2018-06" db="EMBL/GenBank/DDBJ databases">
        <authorList>
            <consortium name="Pathogen Informatics"/>
            <person name="Doyle S."/>
        </authorList>
    </citation>
    <scope>NUCLEOTIDE SEQUENCE [LARGE SCALE GENOMIC DNA]</scope>
    <source>
        <strain evidence="1 2">NCTC12112</strain>
    </source>
</reference>
<name>A0AAX2J8H1_9FUSO</name>
<dbReference type="GeneID" id="78455129"/>
<dbReference type="Proteomes" id="UP000249008">
    <property type="component" value="Chromosome 1"/>
</dbReference>
<evidence type="ECO:0000313" key="1">
    <source>
        <dbReference type="EMBL" id="SQJ00184.1"/>
    </source>
</evidence>
<organism evidence="1 2">
    <name type="scientific">Fusobacterium ulcerans</name>
    <dbReference type="NCBI Taxonomy" id="861"/>
    <lineage>
        <taxon>Bacteria</taxon>
        <taxon>Fusobacteriati</taxon>
        <taxon>Fusobacteriota</taxon>
        <taxon>Fusobacteriia</taxon>
        <taxon>Fusobacteriales</taxon>
        <taxon>Fusobacteriaceae</taxon>
        <taxon>Fusobacterium</taxon>
    </lineage>
</organism>
<dbReference type="RefSeq" id="WP_005978276.1">
    <property type="nucleotide sequence ID" value="NZ_CABKNW010000003.1"/>
</dbReference>
<protein>
    <submittedName>
        <fullName evidence="1">Uncharacterized membrane-anchored protein</fullName>
    </submittedName>
</protein>
<dbReference type="InterPro" id="IPR025833">
    <property type="entry name" value="GDYXXLXY"/>
</dbReference>
<dbReference type="KEGG" id="ful:C4N20_09925"/>
<gene>
    <name evidence="1" type="ORF">NCTC12112_00538</name>
</gene>
<accession>A0AAX2J8H1</accession>
<dbReference type="Pfam" id="PF14345">
    <property type="entry name" value="GDYXXLXY"/>
    <property type="match status" value="1"/>
</dbReference>
<dbReference type="AlphaFoldDB" id="A0AAX2J8H1"/>